<gene>
    <name evidence="1" type="ORF">PIB30_093156</name>
</gene>
<organism evidence="1 2">
    <name type="scientific">Stylosanthes scabra</name>
    <dbReference type="NCBI Taxonomy" id="79078"/>
    <lineage>
        <taxon>Eukaryota</taxon>
        <taxon>Viridiplantae</taxon>
        <taxon>Streptophyta</taxon>
        <taxon>Embryophyta</taxon>
        <taxon>Tracheophyta</taxon>
        <taxon>Spermatophyta</taxon>
        <taxon>Magnoliopsida</taxon>
        <taxon>eudicotyledons</taxon>
        <taxon>Gunneridae</taxon>
        <taxon>Pentapetalae</taxon>
        <taxon>rosids</taxon>
        <taxon>fabids</taxon>
        <taxon>Fabales</taxon>
        <taxon>Fabaceae</taxon>
        <taxon>Papilionoideae</taxon>
        <taxon>50 kb inversion clade</taxon>
        <taxon>dalbergioids sensu lato</taxon>
        <taxon>Dalbergieae</taxon>
        <taxon>Pterocarpus clade</taxon>
        <taxon>Stylosanthes</taxon>
    </lineage>
</organism>
<evidence type="ECO:0000313" key="1">
    <source>
        <dbReference type="EMBL" id="MED6176949.1"/>
    </source>
</evidence>
<proteinExistence type="predicted"/>
<keyword evidence="2" id="KW-1185">Reference proteome</keyword>
<dbReference type="Proteomes" id="UP001341840">
    <property type="component" value="Unassembled WGS sequence"/>
</dbReference>
<evidence type="ECO:0000313" key="2">
    <source>
        <dbReference type="Proteomes" id="UP001341840"/>
    </source>
</evidence>
<dbReference type="EMBL" id="JASCZI010153005">
    <property type="protein sequence ID" value="MED6176949.1"/>
    <property type="molecule type" value="Genomic_DNA"/>
</dbReference>
<protein>
    <submittedName>
        <fullName evidence="1">Uncharacterized protein</fullName>
    </submittedName>
</protein>
<reference evidence="1 2" key="1">
    <citation type="journal article" date="2023" name="Plants (Basel)">
        <title>Bridging the Gap: Combining Genomics and Transcriptomics Approaches to Understand Stylosanthes scabra, an Orphan Legume from the Brazilian Caatinga.</title>
        <authorList>
            <person name="Ferreira-Neto J.R.C."/>
            <person name="da Silva M.D."/>
            <person name="Binneck E."/>
            <person name="de Melo N.F."/>
            <person name="da Silva R.H."/>
            <person name="de Melo A.L.T.M."/>
            <person name="Pandolfi V."/>
            <person name="Bustamante F.O."/>
            <person name="Brasileiro-Vidal A.C."/>
            <person name="Benko-Iseppon A.M."/>
        </authorList>
    </citation>
    <scope>NUCLEOTIDE SEQUENCE [LARGE SCALE GENOMIC DNA]</scope>
    <source>
        <tissue evidence="1">Leaves</tissue>
    </source>
</reference>
<feature type="non-terminal residue" evidence="1">
    <location>
        <position position="65"/>
    </location>
</feature>
<sequence length="65" mass="7767">MGQSFWQWWLEMVDRASRIHRGKEELVMAAILLWMIWRARNTKIFDSQDTSSQQTLTQAMELHTA</sequence>
<name>A0ABU6VUX9_9FABA</name>
<accession>A0ABU6VUX9</accession>
<comment type="caution">
    <text evidence="1">The sequence shown here is derived from an EMBL/GenBank/DDBJ whole genome shotgun (WGS) entry which is preliminary data.</text>
</comment>